<dbReference type="InterPro" id="IPR036778">
    <property type="entry name" value="OHCU_decarboxylase_sf"/>
</dbReference>
<dbReference type="InterPro" id="IPR018020">
    <property type="entry name" value="OHCU_decarboxylase"/>
</dbReference>
<keyword evidence="4" id="KW-1185">Reference proteome</keyword>
<dbReference type="EMBL" id="HE616744">
    <property type="protein sequence ID" value="CCE91133.1"/>
    <property type="molecule type" value="Genomic_DNA"/>
</dbReference>
<dbReference type="GO" id="GO:0006144">
    <property type="term" value="P:purine nucleobase metabolic process"/>
    <property type="evidence" value="ECO:0007669"/>
    <property type="project" value="UniProtKB-KW"/>
</dbReference>
<evidence type="ECO:0000259" key="2">
    <source>
        <dbReference type="Pfam" id="PF09349"/>
    </source>
</evidence>
<evidence type="ECO:0000313" key="3">
    <source>
        <dbReference type="EMBL" id="CCE91133.1"/>
    </source>
</evidence>
<accession>G8ZRJ1</accession>
<dbReference type="OrthoDB" id="5398391at2759"/>
<dbReference type="InParanoid" id="G8ZRJ1"/>
<dbReference type="Proteomes" id="UP000005627">
    <property type="component" value="Chromosome 3"/>
</dbReference>
<sequence>MCLPDYSCFVESDNLTEQTKVIDDLFEPSYSILRFTLRDGMFMQNAKLHAKNYAEFIELIRSRLLNICNNTEQIGPSSRDVDHLADIVGAHPRLGESAKKLSASSKKEQQKLQNNNDPIEIREMIAKLNNAYEKKYPGLRFVVFVNGRSRPQIIRDMQRRIESGNSWFEEARIAINELCDIAQDRVSKGKLQSLKCKY</sequence>
<evidence type="ECO:0000313" key="4">
    <source>
        <dbReference type="Proteomes" id="UP000005627"/>
    </source>
</evidence>
<dbReference type="RefSeq" id="XP_003680344.1">
    <property type="nucleotide sequence ID" value="XM_003680296.1"/>
</dbReference>
<organism evidence="3 4">
    <name type="scientific">Torulaspora delbrueckii</name>
    <name type="common">Yeast</name>
    <name type="synonym">Candida colliculosa</name>
    <dbReference type="NCBI Taxonomy" id="4950"/>
    <lineage>
        <taxon>Eukaryota</taxon>
        <taxon>Fungi</taxon>
        <taxon>Dikarya</taxon>
        <taxon>Ascomycota</taxon>
        <taxon>Saccharomycotina</taxon>
        <taxon>Saccharomycetes</taxon>
        <taxon>Saccharomycetales</taxon>
        <taxon>Saccharomycetaceae</taxon>
        <taxon>Torulaspora</taxon>
    </lineage>
</organism>
<dbReference type="Pfam" id="PF09349">
    <property type="entry name" value="OHCU_decarbox"/>
    <property type="match status" value="1"/>
</dbReference>
<keyword evidence="1" id="KW-0659">Purine metabolism</keyword>
<dbReference type="PANTHER" id="PTHR37987:SF1">
    <property type="entry name" value="OXO-4-HYDROXY-4-CARBOXY-5-UREIDOIMIDAZOLINE DECARBOXYLASE DOMAIN-CONTAINING PROTEIN"/>
    <property type="match status" value="1"/>
</dbReference>
<dbReference type="HOGENOM" id="CLU_092522_0_1_1"/>
<dbReference type="PANTHER" id="PTHR37987">
    <property type="entry name" value="CHROMOSOME 9, WHOLE GENOME SHOTGUN SEQUENCE"/>
    <property type="match status" value="1"/>
</dbReference>
<name>G8ZRJ1_TORDE</name>
<dbReference type="KEGG" id="tdl:TDEL_0C02440"/>
<protein>
    <recommendedName>
        <fullName evidence="2">Oxo-4-hydroxy-4-carboxy-5-ureidoimidazoline decarboxylase domain-containing protein</fullName>
    </recommendedName>
</protein>
<feature type="domain" description="Oxo-4-hydroxy-4-carboxy-5-ureidoimidazoline decarboxylase" evidence="2">
    <location>
        <begin position="16"/>
        <end position="186"/>
    </location>
</feature>
<dbReference type="SUPFAM" id="SSF158694">
    <property type="entry name" value="UraD-Like"/>
    <property type="match status" value="1"/>
</dbReference>
<dbReference type="AlphaFoldDB" id="G8ZRJ1"/>
<dbReference type="eggNOG" id="ENOG502S2BY">
    <property type="taxonomic scope" value="Eukaryota"/>
</dbReference>
<reference evidence="3 4" key="1">
    <citation type="journal article" date="2011" name="Proc. Natl. Acad. Sci. U.S.A.">
        <title>Evolutionary erosion of yeast sex chromosomes by mating-type switching accidents.</title>
        <authorList>
            <person name="Gordon J.L."/>
            <person name="Armisen D."/>
            <person name="Proux-Wera E."/>
            <person name="Oheigeartaigh S.S."/>
            <person name="Byrne K.P."/>
            <person name="Wolfe K.H."/>
        </authorList>
    </citation>
    <scope>NUCLEOTIDE SEQUENCE [LARGE SCALE GENOMIC DNA]</scope>
    <source>
        <strain evidence="4">ATCC 10662 / CBS 1146 / NBRC 0425 / NCYC 2629 / NRRL Y-866</strain>
    </source>
</reference>
<proteinExistence type="predicted"/>
<gene>
    <name evidence="3" type="primary">TDEL0C02440</name>
    <name evidence="3" type="ORF">TDEL_0C02440</name>
</gene>
<evidence type="ECO:0000256" key="1">
    <source>
        <dbReference type="ARBA" id="ARBA00022631"/>
    </source>
</evidence>
<dbReference type="Gene3D" id="1.10.3330.10">
    <property type="entry name" value="Oxo-4-hydroxy-4-carboxy-5-ureidoimidazoline decarboxylase"/>
    <property type="match status" value="1"/>
</dbReference>
<dbReference type="GeneID" id="11500468"/>